<gene>
    <name evidence="2" type="ORF">KASA_0G00957G</name>
</gene>
<feature type="region of interest" description="Disordered" evidence="1">
    <location>
        <begin position="60"/>
        <end position="79"/>
    </location>
</feature>
<name>A0A1X7RAK9_9SACH</name>
<dbReference type="Proteomes" id="UP000196158">
    <property type="component" value="Unassembled WGS sequence"/>
</dbReference>
<organism evidence="2 3">
    <name type="scientific">Maudiozyma saulgeensis</name>
    <dbReference type="NCBI Taxonomy" id="1789683"/>
    <lineage>
        <taxon>Eukaryota</taxon>
        <taxon>Fungi</taxon>
        <taxon>Dikarya</taxon>
        <taxon>Ascomycota</taxon>
        <taxon>Saccharomycotina</taxon>
        <taxon>Saccharomycetes</taxon>
        <taxon>Saccharomycetales</taxon>
        <taxon>Saccharomycetaceae</taxon>
        <taxon>Maudiozyma</taxon>
    </lineage>
</organism>
<dbReference type="AlphaFoldDB" id="A0A1X7RAK9"/>
<evidence type="ECO:0000313" key="2">
    <source>
        <dbReference type="EMBL" id="SMN22499.1"/>
    </source>
</evidence>
<sequence length="244" mass="27154">MYAFNNYCTVCDKLIPNCSPSKLSRTNSTSSDKSTDRLYCSHECERKDKLHLVNSTIMTSNENSTDIDNNDNDDGNDKSISAMPDHGMTLDQTLHVHPDYSVDDSLVVPDHLPTVLASPASFSHSPGNDHDDFPSITITTVTGDITSKATLDEREQLLASPFLLPLNSNNEKNSLFEMNEHIDNTLTLGESLIPHYYSLPPLNSFYNIPKTLFVGTNSKTSQENCSFDHTAEANYKLWLSNNIS</sequence>
<protein>
    <submittedName>
        <fullName evidence="2">Uncharacterized protein</fullName>
    </submittedName>
</protein>
<accession>A0A1X7RAK9</accession>
<evidence type="ECO:0000313" key="3">
    <source>
        <dbReference type="Proteomes" id="UP000196158"/>
    </source>
</evidence>
<dbReference type="EMBL" id="FXLY01000012">
    <property type="protein sequence ID" value="SMN22499.1"/>
    <property type="molecule type" value="Genomic_DNA"/>
</dbReference>
<reference evidence="2 3" key="1">
    <citation type="submission" date="2017-04" db="EMBL/GenBank/DDBJ databases">
        <authorList>
            <person name="Afonso C.L."/>
            <person name="Miller P.J."/>
            <person name="Scott M.A."/>
            <person name="Spackman E."/>
            <person name="Goraichik I."/>
            <person name="Dimitrov K.M."/>
            <person name="Suarez D.L."/>
            <person name="Swayne D.E."/>
        </authorList>
    </citation>
    <scope>NUCLEOTIDE SEQUENCE [LARGE SCALE GENOMIC DNA]</scope>
</reference>
<dbReference type="OrthoDB" id="2563506at2759"/>
<keyword evidence="3" id="KW-1185">Reference proteome</keyword>
<proteinExistence type="predicted"/>
<evidence type="ECO:0000256" key="1">
    <source>
        <dbReference type="SAM" id="MobiDB-lite"/>
    </source>
</evidence>